<dbReference type="InterPro" id="IPR001647">
    <property type="entry name" value="HTH_TetR"/>
</dbReference>
<keyword evidence="2" id="KW-0805">Transcription regulation</keyword>
<keyword evidence="8" id="KW-1185">Reference proteome</keyword>
<dbReference type="PANTHER" id="PTHR30055">
    <property type="entry name" value="HTH-TYPE TRANSCRIPTIONAL REGULATOR RUTR"/>
    <property type="match status" value="1"/>
</dbReference>
<gene>
    <name evidence="7" type="ORF">DFR74_101934</name>
</gene>
<dbReference type="InterPro" id="IPR039538">
    <property type="entry name" value="BetI_C"/>
</dbReference>
<dbReference type="PROSITE" id="PS50977">
    <property type="entry name" value="HTH_TETR_2"/>
    <property type="match status" value="1"/>
</dbReference>
<dbReference type="InterPro" id="IPR009057">
    <property type="entry name" value="Homeodomain-like_sf"/>
</dbReference>
<evidence type="ECO:0000313" key="8">
    <source>
        <dbReference type="Proteomes" id="UP000252586"/>
    </source>
</evidence>
<dbReference type="InterPro" id="IPR036271">
    <property type="entry name" value="Tet_transcr_reg_TetR-rel_C_sf"/>
</dbReference>
<evidence type="ECO:0000256" key="3">
    <source>
        <dbReference type="ARBA" id="ARBA00023125"/>
    </source>
</evidence>
<dbReference type="RefSeq" id="WP_067510392.1">
    <property type="nucleotide sequence ID" value="NZ_QNRE01000001.1"/>
</dbReference>
<dbReference type="Pfam" id="PF13977">
    <property type="entry name" value="TetR_C_6"/>
    <property type="match status" value="1"/>
</dbReference>
<evidence type="ECO:0000256" key="2">
    <source>
        <dbReference type="ARBA" id="ARBA00023015"/>
    </source>
</evidence>
<dbReference type="Pfam" id="PF00440">
    <property type="entry name" value="TetR_N"/>
    <property type="match status" value="1"/>
</dbReference>
<keyword evidence="4" id="KW-0804">Transcription</keyword>
<feature type="domain" description="HTH tetR-type" evidence="6">
    <location>
        <begin position="8"/>
        <end position="68"/>
    </location>
</feature>
<dbReference type="GO" id="GO:0000976">
    <property type="term" value="F:transcription cis-regulatory region binding"/>
    <property type="evidence" value="ECO:0007669"/>
    <property type="project" value="TreeGrafter"/>
</dbReference>
<proteinExistence type="predicted"/>
<dbReference type="InterPro" id="IPR050109">
    <property type="entry name" value="HTH-type_TetR-like_transc_reg"/>
</dbReference>
<dbReference type="AlphaFoldDB" id="A0A366E476"/>
<feature type="DNA-binding region" description="H-T-H motif" evidence="5">
    <location>
        <begin position="31"/>
        <end position="50"/>
    </location>
</feature>
<keyword evidence="3 5" id="KW-0238">DNA-binding</keyword>
<sequence length="209" mass="23001">MPRVADHDQRRESIARAFQRLLATEGPARVTFARVAAEAGISVGLIQHYFANKDALLRFSYEECLHRIDERIAARITSGEAAQQPISVMLLDCLRELLPLDAERTIEFRVERTLWTSAFHDDSLAELARRANADTHRRVATAVENGKECGEVRGEVAGDTAATMILATARGIADSLALEPGGAAETLVDTSLRPVIATVFTGRCRHHDR</sequence>
<dbReference type="SUPFAM" id="SSF46689">
    <property type="entry name" value="Homeodomain-like"/>
    <property type="match status" value="1"/>
</dbReference>
<evidence type="ECO:0000256" key="5">
    <source>
        <dbReference type="PROSITE-ProRule" id="PRU00335"/>
    </source>
</evidence>
<dbReference type="OrthoDB" id="9816296at2"/>
<comment type="caution">
    <text evidence="7">The sequence shown here is derived from an EMBL/GenBank/DDBJ whole genome shotgun (WGS) entry which is preliminary data.</text>
</comment>
<evidence type="ECO:0000256" key="4">
    <source>
        <dbReference type="ARBA" id="ARBA00023163"/>
    </source>
</evidence>
<evidence type="ECO:0000256" key="1">
    <source>
        <dbReference type="ARBA" id="ARBA00022491"/>
    </source>
</evidence>
<keyword evidence="1" id="KW-0678">Repressor</keyword>
<organism evidence="7 8">
    <name type="scientific">Nocardia puris</name>
    <dbReference type="NCBI Taxonomy" id="208602"/>
    <lineage>
        <taxon>Bacteria</taxon>
        <taxon>Bacillati</taxon>
        <taxon>Actinomycetota</taxon>
        <taxon>Actinomycetes</taxon>
        <taxon>Mycobacteriales</taxon>
        <taxon>Nocardiaceae</taxon>
        <taxon>Nocardia</taxon>
    </lineage>
</organism>
<evidence type="ECO:0000313" key="7">
    <source>
        <dbReference type="EMBL" id="RBO96915.1"/>
    </source>
</evidence>
<evidence type="ECO:0000259" key="6">
    <source>
        <dbReference type="PROSITE" id="PS50977"/>
    </source>
</evidence>
<reference evidence="7 8" key="1">
    <citation type="submission" date="2018-06" db="EMBL/GenBank/DDBJ databases">
        <title>Genomic Encyclopedia of Type Strains, Phase IV (KMG-IV): sequencing the most valuable type-strain genomes for metagenomic binning, comparative biology and taxonomic classification.</title>
        <authorList>
            <person name="Goeker M."/>
        </authorList>
    </citation>
    <scope>NUCLEOTIDE SEQUENCE [LARGE SCALE GENOMIC DNA]</scope>
    <source>
        <strain evidence="7 8">DSM 44599</strain>
    </source>
</reference>
<dbReference type="STRING" id="1210090.GCA_001613185_03743"/>
<accession>A0A366E476</accession>
<dbReference type="PANTHER" id="PTHR30055:SF234">
    <property type="entry name" value="HTH-TYPE TRANSCRIPTIONAL REGULATOR BETI"/>
    <property type="match status" value="1"/>
</dbReference>
<dbReference type="SUPFAM" id="SSF48498">
    <property type="entry name" value="Tetracyclin repressor-like, C-terminal domain"/>
    <property type="match status" value="1"/>
</dbReference>
<protein>
    <submittedName>
        <fullName evidence="7">TetR family transcriptional regulator</fullName>
    </submittedName>
</protein>
<dbReference type="Proteomes" id="UP000252586">
    <property type="component" value="Unassembled WGS sequence"/>
</dbReference>
<name>A0A366E476_9NOCA</name>
<dbReference type="Gene3D" id="1.10.357.10">
    <property type="entry name" value="Tetracycline Repressor, domain 2"/>
    <property type="match status" value="1"/>
</dbReference>
<dbReference type="GO" id="GO:0003700">
    <property type="term" value="F:DNA-binding transcription factor activity"/>
    <property type="evidence" value="ECO:0007669"/>
    <property type="project" value="TreeGrafter"/>
</dbReference>
<dbReference type="EMBL" id="QNRE01000001">
    <property type="protein sequence ID" value="RBO96915.1"/>
    <property type="molecule type" value="Genomic_DNA"/>
</dbReference>